<keyword evidence="3" id="KW-1185">Reference proteome</keyword>
<protein>
    <submittedName>
        <fullName evidence="2">Uncharacterized protein DUF4185</fullName>
    </submittedName>
</protein>
<name>A0A4R7J1H0_9ACTN</name>
<evidence type="ECO:0000259" key="1">
    <source>
        <dbReference type="Pfam" id="PF13810"/>
    </source>
</evidence>
<evidence type="ECO:0000313" key="2">
    <source>
        <dbReference type="EMBL" id="TDT30914.1"/>
    </source>
</evidence>
<dbReference type="Proteomes" id="UP000295371">
    <property type="component" value="Unassembled WGS sequence"/>
</dbReference>
<sequence length="332" mass="36514">MIVGATELISRVTGPGSLSDTPGRFDIHGTDLGFIWDAGPGADGRPRCLVMFGDTYGQGWGPAGAGPSSANWRKNVLLSSTDTDFTDGLQFDAAVTRNGQRSASQLISSLPKPVEHTVIPNSGITVHGVHYVHWMSVLSWLGPGRWRTSHAGLAVSVDDGLTWHKRRPLWWNPSGRNRFQIGCFAADADWVYLFGTTNGRYGPAYLSRVRPAEITSGPYTYFDGQGWVGSRRRARPVLSGNVGELSVMPHERYGWLAMHLDETRGEILLRQAPAVTGPWTEGVPVATFAQYPGLYGGFIHPWTVGADDPAIYWTMSRWGDYDVFWMRTELSG</sequence>
<dbReference type="OrthoDB" id="284233at2"/>
<proteinExistence type="predicted"/>
<comment type="caution">
    <text evidence="2">The sequence shown here is derived from an EMBL/GenBank/DDBJ whole genome shotgun (WGS) entry which is preliminary data.</text>
</comment>
<dbReference type="EMBL" id="SOAW01000002">
    <property type="protein sequence ID" value="TDT30914.1"/>
    <property type="molecule type" value="Genomic_DNA"/>
</dbReference>
<organism evidence="2 3">
    <name type="scientific">Naumannella halotolerans</name>
    <dbReference type="NCBI Taxonomy" id="993414"/>
    <lineage>
        <taxon>Bacteria</taxon>
        <taxon>Bacillati</taxon>
        <taxon>Actinomycetota</taxon>
        <taxon>Actinomycetes</taxon>
        <taxon>Propionibacteriales</taxon>
        <taxon>Propionibacteriaceae</taxon>
        <taxon>Naumannella</taxon>
    </lineage>
</organism>
<reference evidence="2 3" key="1">
    <citation type="submission" date="2019-03" db="EMBL/GenBank/DDBJ databases">
        <title>Genomic Encyclopedia of Archaeal and Bacterial Type Strains, Phase II (KMG-II): from individual species to whole genera.</title>
        <authorList>
            <person name="Goeker M."/>
        </authorList>
    </citation>
    <scope>NUCLEOTIDE SEQUENCE [LARGE SCALE GENOMIC DNA]</scope>
    <source>
        <strain evidence="2 3">DSM 24323</strain>
    </source>
</reference>
<dbReference type="RefSeq" id="WP_133755255.1">
    <property type="nucleotide sequence ID" value="NZ_SOAW01000002.1"/>
</dbReference>
<dbReference type="Pfam" id="PF13810">
    <property type="entry name" value="DUF4185"/>
    <property type="match status" value="1"/>
</dbReference>
<dbReference type="InterPro" id="IPR025442">
    <property type="entry name" value="DUF4185"/>
</dbReference>
<feature type="domain" description="DUF4185" evidence="1">
    <location>
        <begin position="17"/>
        <end position="327"/>
    </location>
</feature>
<accession>A0A4R7J1H0</accession>
<dbReference type="AlphaFoldDB" id="A0A4R7J1H0"/>
<gene>
    <name evidence="2" type="ORF">CLV29_2322</name>
</gene>
<evidence type="ECO:0000313" key="3">
    <source>
        <dbReference type="Proteomes" id="UP000295371"/>
    </source>
</evidence>